<feature type="signal peptide" evidence="1">
    <location>
        <begin position="1"/>
        <end position="25"/>
    </location>
</feature>
<dbReference type="PANTHER" id="PTHR10569">
    <property type="entry name" value="GLYCOGEN DEBRANCHING ENZYME"/>
    <property type="match status" value="1"/>
</dbReference>
<dbReference type="PANTHER" id="PTHR10569:SF2">
    <property type="entry name" value="GLYCOGEN DEBRANCHING ENZYME"/>
    <property type="match status" value="1"/>
</dbReference>
<proteinExistence type="predicted"/>
<evidence type="ECO:0000259" key="2">
    <source>
        <dbReference type="Pfam" id="PF06202"/>
    </source>
</evidence>
<protein>
    <submittedName>
        <fullName evidence="3">Glycogen debranching enzyme</fullName>
    </submittedName>
</protein>
<dbReference type="GO" id="GO:0004134">
    <property type="term" value="F:4-alpha-glucanotransferase activity"/>
    <property type="evidence" value="ECO:0007669"/>
    <property type="project" value="InterPro"/>
</dbReference>
<gene>
    <name evidence="3" type="ORF">Hsw_3884</name>
</gene>
<evidence type="ECO:0000313" key="3">
    <source>
        <dbReference type="EMBL" id="AHJ99479.1"/>
    </source>
</evidence>
<dbReference type="Pfam" id="PF06202">
    <property type="entry name" value="GDE_C"/>
    <property type="match status" value="1"/>
</dbReference>
<evidence type="ECO:0000256" key="1">
    <source>
        <dbReference type="SAM" id="SignalP"/>
    </source>
</evidence>
<keyword evidence="1" id="KW-0732">Signal</keyword>
<dbReference type="GO" id="GO:0005980">
    <property type="term" value="P:glycogen catabolic process"/>
    <property type="evidence" value="ECO:0007669"/>
    <property type="project" value="InterPro"/>
</dbReference>
<dbReference type="RefSeq" id="WP_052346679.1">
    <property type="nucleotide sequence ID" value="NZ_CP007145.1"/>
</dbReference>
<keyword evidence="4" id="KW-1185">Reference proteome</keyword>
<dbReference type="AlphaFoldDB" id="W8F275"/>
<dbReference type="EMBL" id="CP007145">
    <property type="protein sequence ID" value="AHJ99479.1"/>
    <property type="molecule type" value="Genomic_DNA"/>
</dbReference>
<dbReference type="Proteomes" id="UP000019423">
    <property type="component" value="Chromosome"/>
</dbReference>
<accession>W8F275</accession>
<dbReference type="KEGG" id="hsw:Hsw_3884"/>
<dbReference type="PATRIC" id="fig|1227739.3.peg.4037"/>
<feature type="domain" description="Glycogen debranching enzyme C-terminal" evidence="2">
    <location>
        <begin position="266"/>
        <end position="625"/>
    </location>
</feature>
<reference evidence="3 4" key="1">
    <citation type="submission" date="2014-01" db="EMBL/GenBank/DDBJ databases">
        <title>Complete genome sequence of ionizing-radiation resistance bacterium Hymenobacter swuensis DY53.</title>
        <authorList>
            <person name="Jung J.-H."/>
            <person name="Jeong S.-W."/>
            <person name="Joe M.-H."/>
            <person name="Cho y.-j."/>
            <person name="Kim M.-K."/>
            <person name="Lim S.-Y."/>
        </authorList>
    </citation>
    <scope>NUCLEOTIDE SEQUENCE [LARGE SCALE GENOMIC DNA]</scope>
    <source>
        <strain evidence="3 4">DY53</strain>
    </source>
</reference>
<dbReference type="Gene3D" id="1.50.10.10">
    <property type="match status" value="1"/>
</dbReference>
<dbReference type="InterPro" id="IPR010401">
    <property type="entry name" value="AGL/Gdb1"/>
</dbReference>
<dbReference type="OrthoDB" id="9761875at2"/>
<dbReference type="InterPro" id="IPR032790">
    <property type="entry name" value="GDE_C"/>
</dbReference>
<organism evidence="3 4">
    <name type="scientific">Hymenobacter swuensis DY53</name>
    <dbReference type="NCBI Taxonomy" id="1227739"/>
    <lineage>
        <taxon>Bacteria</taxon>
        <taxon>Pseudomonadati</taxon>
        <taxon>Bacteroidota</taxon>
        <taxon>Cytophagia</taxon>
        <taxon>Cytophagales</taxon>
        <taxon>Hymenobacteraceae</taxon>
        <taxon>Hymenobacter</taxon>
    </lineage>
</organism>
<name>W8F275_9BACT</name>
<dbReference type="InterPro" id="IPR008928">
    <property type="entry name" value="6-hairpin_glycosidase_sf"/>
</dbReference>
<dbReference type="STRING" id="1227739.Hsw_3884"/>
<dbReference type="InterPro" id="IPR012341">
    <property type="entry name" value="6hp_glycosidase-like_sf"/>
</dbReference>
<sequence>MLRSFLCLLLPAVLLVAGCTQTRPARTTAMTNSVTGQPDVLETMKITVPQSANRVASFTNKAAAYYCAQTHEVNHPEYSWFEGLNVAKNRVFGGYEFFVAGQPLDNRVAEVTVYPHKLVRRHGPTVQEELWLFDEKNLLEIDLTGTAQPIGIELKGEKVRLLRQQDDVAFFSAREGRFVLAVAASRPQPITVAGQRVVAAGAKGFLIACGAEEADATALLREGQRNGPALKLAREQRIRQPLQTSAYVAADNDSLTLALRWLTTTTDQLVSRQQGDGIYAGLPWFNEYWGRDEFISFSGTMLVSGQFAAARRILLSFARYQQLDPTSRFFGRVPNIVNPSNIDYHTTDGTPRFVSALQDYVRYSGDTSLVRQLYPNVQASIAGALTYWVDKKGYLLHADNETWMDARDAQLVAFTPRGSRANDIQALWYQQLKAGAYFAAFVQDTASQKRWEQLAEQVKSHFAQDFRRPGYDYLADRLDQQDRPDFSLRPNQLFALDMVPDADFARQALRKTWTELVYPWGVATLDRHNPQFHPYHLAPEMYHKDAAYHRGTIWPWLNGIAMQRMLEAGQPETAWLLFASSNRQTLTRGVVGGLSENLDAYPQPGQQLPKLTGAYLQAWSNAEQLRVWHQYFLGIRPDAAHHQLILAPRLPMAVRQLSYSFTVGQSLITAEYQATPHPSHTYHLGPESTTVTVDITPFEPIRLDAPANATLKVFVTPPQLTVVLLDAKGKELTRQTATPSAARLARQQQNDQTLANLPFAQPLPLSQHPVTRQK</sequence>
<feature type="chain" id="PRO_5004908141" evidence="1">
    <location>
        <begin position="26"/>
        <end position="774"/>
    </location>
</feature>
<dbReference type="PROSITE" id="PS51257">
    <property type="entry name" value="PROKAR_LIPOPROTEIN"/>
    <property type="match status" value="1"/>
</dbReference>
<dbReference type="GO" id="GO:0004135">
    <property type="term" value="F:amylo-alpha-1,6-glucosidase activity"/>
    <property type="evidence" value="ECO:0007669"/>
    <property type="project" value="InterPro"/>
</dbReference>
<evidence type="ECO:0000313" key="4">
    <source>
        <dbReference type="Proteomes" id="UP000019423"/>
    </source>
</evidence>
<dbReference type="HOGENOM" id="CLU_018287_0_0_10"/>
<dbReference type="SUPFAM" id="SSF48208">
    <property type="entry name" value="Six-hairpin glycosidases"/>
    <property type="match status" value="1"/>
</dbReference>
<dbReference type="eggNOG" id="COG3408">
    <property type="taxonomic scope" value="Bacteria"/>
</dbReference>